<gene>
    <name evidence="9" type="ORF">TEA_013361</name>
</gene>
<evidence type="ECO:0000313" key="10">
    <source>
        <dbReference type="Proteomes" id="UP000306102"/>
    </source>
</evidence>
<evidence type="ECO:0000256" key="8">
    <source>
        <dbReference type="ARBA" id="ARBA00031501"/>
    </source>
</evidence>
<proteinExistence type="inferred from homology"/>
<dbReference type="STRING" id="542762.A0A4S4DIG0"/>
<dbReference type="SUPFAM" id="SSF51445">
    <property type="entry name" value="(Trans)glycosidases"/>
    <property type="match status" value="1"/>
</dbReference>
<dbReference type="Gene3D" id="3.20.20.80">
    <property type="entry name" value="Glycosidases"/>
    <property type="match status" value="1"/>
</dbReference>
<evidence type="ECO:0000313" key="9">
    <source>
        <dbReference type="EMBL" id="THG02610.1"/>
    </source>
</evidence>
<comment type="similarity">
    <text evidence="2">Belongs to the disproportionating enzyme family.</text>
</comment>
<protein>
    <recommendedName>
        <fullName evidence="3">4-alpha-glucanotransferase</fullName>
        <ecNumber evidence="3">2.4.1.25</ecNumber>
    </recommendedName>
    <alternativeName>
        <fullName evidence="7">Amylomaltase</fullName>
    </alternativeName>
    <alternativeName>
        <fullName evidence="8">Disproportionating enzyme</fullName>
    </alternativeName>
</protein>
<name>A0A4S4DIG0_CAMSN</name>
<evidence type="ECO:0000256" key="4">
    <source>
        <dbReference type="ARBA" id="ARBA00022676"/>
    </source>
</evidence>
<evidence type="ECO:0000256" key="6">
    <source>
        <dbReference type="ARBA" id="ARBA00023277"/>
    </source>
</evidence>
<dbReference type="AlphaFoldDB" id="A0A4S4DIG0"/>
<dbReference type="PANTHER" id="PTHR32438">
    <property type="entry name" value="4-ALPHA-GLUCANOTRANSFERASE DPE1, CHLOROPLASTIC/AMYLOPLASTIC"/>
    <property type="match status" value="1"/>
</dbReference>
<dbReference type="Pfam" id="PF02446">
    <property type="entry name" value="Glyco_hydro_77"/>
    <property type="match status" value="1"/>
</dbReference>
<dbReference type="InterPro" id="IPR017853">
    <property type="entry name" value="GH"/>
</dbReference>
<accession>A0A4S4DIG0</accession>
<dbReference type="GO" id="GO:0004134">
    <property type="term" value="F:4-alpha-glucanotransferase activity"/>
    <property type="evidence" value="ECO:0007669"/>
    <property type="project" value="UniProtKB-EC"/>
</dbReference>
<evidence type="ECO:0000256" key="2">
    <source>
        <dbReference type="ARBA" id="ARBA00005684"/>
    </source>
</evidence>
<keyword evidence="4" id="KW-0328">Glycosyltransferase</keyword>
<evidence type="ECO:0000256" key="1">
    <source>
        <dbReference type="ARBA" id="ARBA00000439"/>
    </source>
</evidence>
<reference evidence="9 10" key="1">
    <citation type="journal article" date="2018" name="Proc. Natl. Acad. Sci. U.S.A.">
        <title>Draft genome sequence of Camellia sinensis var. sinensis provides insights into the evolution of the tea genome and tea quality.</title>
        <authorList>
            <person name="Wei C."/>
            <person name="Yang H."/>
            <person name="Wang S."/>
            <person name="Zhao J."/>
            <person name="Liu C."/>
            <person name="Gao L."/>
            <person name="Xia E."/>
            <person name="Lu Y."/>
            <person name="Tai Y."/>
            <person name="She G."/>
            <person name="Sun J."/>
            <person name="Cao H."/>
            <person name="Tong W."/>
            <person name="Gao Q."/>
            <person name="Li Y."/>
            <person name="Deng W."/>
            <person name="Jiang X."/>
            <person name="Wang W."/>
            <person name="Chen Q."/>
            <person name="Zhang S."/>
            <person name="Li H."/>
            <person name="Wu J."/>
            <person name="Wang P."/>
            <person name="Li P."/>
            <person name="Shi C."/>
            <person name="Zheng F."/>
            <person name="Jian J."/>
            <person name="Huang B."/>
            <person name="Shan D."/>
            <person name="Shi M."/>
            <person name="Fang C."/>
            <person name="Yue Y."/>
            <person name="Li F."/>
            <person name="Li D."/>
            <person name="Wei S."/>
            <person name="Han B."/>
            <person name="Jiang C."/>
            <person name="Yin Y."/>
            <person name="Xia T."/>
            <person name="Zhang Z."/>
            <person name="Bennetzen J.L."/>
            <person name="Zhao S."/>
            <person name="Wan X."/>
        </authorList>
    </citation>
    <scope>NUCLEOTIDE SEQUENCE [LARGE SCALE GENOMIC DNA]</scope>
    <source>
        <strain evidence="10">cv. Shuchazao</strain>
        <tissue evidence="9">Leaf</tissue>
    </source>
</reference>
<organism evidence="9 10">
    <name type="scientific">Camellia sinensis var. sinensis</name>
    <name type="common">China tea</name>
    <dbReference type="NCBI Taxonomy" id="542762"/>
    <lineage>
        <taxon>Eukaryota</taxon>
        <taxon>Viridiplantae</taxon>
        <taxon>Streptophyta</taxon>
        <taxon>Embryophyta</taxon>
        <taxon>Tracheophyta</taxon>
        <taxon>Spermatophyta</taxon>
        <taxon>Magnoliopsida</taxon>
        <taxon>eudicotyledons</taxon>
        <taxon>Gunneridae</taxon>
        <taxon>Pentapetalae</taxon>
        <taxon>asterids</taxon>
        <taxon>Ericales</taxon>
        <taxon>Theaceae</taxon>
        <taxon>Camellia</taxon>
    </lineage>
</organism>
<dbReference type="InterPro" id="IPR003385">
    <property type="entry name" value="Glyco_hydro_77"/>
</dbReference>
<keyword evidence="6" id="KW-0119">Carbohydrate metabolism</keyword>
<dbReference type="Proteomes" id="UP000306102">
    <property type="component" value="Unassembled WGS sequence"/>
</dbReference>
<comment type="caution">
    <text evidence="9">The sequence shown here is derived from an EMBL/GenBank/DDBJ whole genome shotgun (WGS) entry which is preliminary data.</text>
</comment>
<keyword evidence="10" id="KW-1185">Reference proteome</keyword>
<dbReference type="EC" id="2.4.1.25" evidence="3"/>
<evidence type="ECO:0000256" key="5">
    <source>
        <dbReference type="ARBA" id="ARBA00022679"/>
    </source>
</evidence>
<sequence length="259" mass="29380">MAIHSPLYLLPSSLSPPPPKPFNFSPTNTTTHNTTVGLFSSTRFRPQTRPISFCTHLMNSNFSAAVVFGEDFPADYTEWLPKRNPYDHRRAGVLLHPTSFPGPYGIGDLGDQAFRFLDWLNHSGCSLWQVRRDLTLLQSAHIEEIVSSSFQVIHGTKPKQKVQLLESVAVMTRTYPEDSRERKELILLQNIASYMLLACGAVYLISPGCVRGVLHALDYHHWHYNVKKLLPHKKHNGPRHVKGKQYEFAPCFLLLGDYG</sequence>
<comment type="catalytic activity">
    <reaction evidence="1">
        <text>Transfers a segment of a (1-&gt;4)-alpha-D-glucan to a new position in an acceptor, which may be glucose or a (1-&gt;4)-alpha-D-glucan.</text>
        <dbReference type="EC" id="2.4.1.25"/>
    </reaction>
</comment>
<dbReference type="PANTHER" id="PTHR32438:SF5">
    <property type="entry name" value="4-ALPHA-GLUCANOTRANSFERASE DPE1, CHLOROPLASTIC_AMYLOPLASTIC"/>
    <property type="match status" value="1"/>
</dbReference>
<dbReference type="GO" id="GO:0005975">
    <property type="term" value="P:carbohydrate metabolic process"/>
    <property type="evidence" value="ECO:0007669"/>
    <property type="project" value="InterPro"/>
</dbReference>
<evidence type="ECO:0000256" key="3">
    <source>
        <dbReference type="ARBA" id="ARBA00012560"/>
    </source>
</evidence>
<dbReference type="EMBL" id="SDRB02011155">
    <property type="protein sequence ID" value="THG02610.1"/>
    <property type="molecule type" value="Genomic_DNA"/>
</dbReference>
<evidence type="ECO:0000256" key="7">
    <source>
        <dbReference type="ARBA" id="ARBA00031423"/>
    </source>
</evidence>
<keyword evidence="5" id="KW-0808">Transferase</keyword>